<reference evidence="10" key="4">
    <citation type="submission" date="2024-05" db="EMBL/GenBank/DDBJ databases">
        <authorList>
            <person name="Sun Q."/>
            <person name="Zhou Y."/>
        </authorList>
    </citation>
    <scope>NUCLEOTIDE SEQUENCE</scope>
    <source>
        <strain evidence="10">CGMCC 1.11013</strain>
    </source>
</reference>
<evidence type="ECO:0000256" key="1">
    <source>
        <dbReference type="ARBA" id="ARBA00006217"/>
    </source>
</evidence>
<keyword evidence="4 9" id="KW-0862">Zinc</keyword>
<proteinExistence type="inferred from homology"/>
<dbReference type="PANTHER" id="PTHR11002">
    <property type="entry name" value="CARBONIC ANHYDRASE"/>
    <property type="match status" value="1"/>
</dbReference>
<evidence type="ECO:0000256" key="5">
    <source>
        <dbReference type="ARBA" id="ARBA00023239"/>
    </source>
</evidence>
<evidence type="ECO:0000313" key="12">
    <source>
        <dbReference type="Proteomes" id="UP000027439"/>
    </source>
</evidence>
<evidence type="ECO:0000256" key="8">
    <source>
        <dbReference type="ARBA" id="ARBA00082533"/>
    </source>
</evidence>
<dbReference type="PROSITE" id="PS00704">
    <property type="entry name" value="PROK_CO2_ANHYDRASE_1"/>
    <property type="match status" value="1"/>
</dbReference>
<dbReference type="Gene3D" id="3.40.1050.10">
    <property type="entry name" value="Carbonic anhydrase"/>
    <property type="match status" value="1"/>
</dbReference>
<dbReference type="GO" id="GO:0008270">
    <property type="term" value="F:zinc ion binding"/>
    <property type="evidence" value="ECO:0007669"/>
    <property type="project" value="InterPro"/>
</dbReference>
<sequence length="258" mass="28539">MTDRNNEAAHPLAHLFDNNQSWVTRKLAEDADFFERLAHQQAPEYLWIGCSDSRVPANQIIGLPPGEVFVHRNIANVVVHSDLNALSVIQFAVDLLKVKHIMVVGHYGCSGVGAALVGRRVGLADNWLRHVEDVREKHAALLDEWPMGEARHRRLVELNTIEQTLNVCRTTVVGDAWARGQELTIHGWTYGVHDGRLRNMGMMISSQEAVDATYQSCLAALTRDGAHAAENDVIASDAARLGDVPAVIQGVIKELKHE</sequence>
<feature type="binding site" evidence="9">
    <location>
        <position position="52"/>
    </location>
    <ligand>
        <name>Zn(2+)</name>
        <dbReference type="ChEBI" id="CHEBI:29105"/>
    </ligand>
</feature>
<organism evidence="11 12">
    <name type="scientific">Caballeronia grimmiae</name>
    <dbReference type="NCBI Taxonomy" id="1071679"/>
    <lineage>
        <taxon>Bacteria</taxon>
        <taxon>Pseudomonadati</taxon>
        <taxon>Pseudomonadota</taxon>
        <taxon>Betaproteobacteria</taxon>
        <taxon>Burkholderiales</taxon>
        <taxon>Burkholderiaceae</taxon>
        <taxon>Caballeronia</taxon>
    </lineage>
</organism>
<evidence type="ECO:0000256" key="6">
    <source>
        <dbReference type="ARBA" id="ARBA00039351"/>
    </source>
</evidence>
<dbReference type="CDD" id="cd00883">
    <property type="entry name" value="beta_CA_cladeA"/>
    <property type="match status" value="1"/>
</dbReference>
<dbReference type="Pfam" id="PF00484">
    <property type="entry name" value="Pro_CA"/>
    <property type="match status" value="1"/>
</dbReference>
<dbReference type="PANTHER" id="PTHR11002:SF76">
    <property type="entry name" value="CARBONIC ANHYDRASE"/>
    <property type="match status" value="1"/>
</dbReference>
<evidence type="ECO:0000313" key="11">
    <source>
        <dbReference type="EMBL" id="KDR32650.1"/>
    </source>
</evidence>
<comment type="similarity">
    <text evidence="1">Belongs to the beta-class carbonic anhydrase family.</text>
</comment>
<reference evidence="13" key="3">
    <citation type="journal article" date="2019" name="Int. J. Syst. Evol. Microbiol.">
        <title>The Global Catalogue of Microorganisms (GCM) 10K type strain sequencing project: providing services to taxonomists for standard genome sequencing and annotation.</title>
        <authorList>
            <consortium name="The Broad Institute Genomics Platform"/>
            <consortium name="The Broad Institute Genome Sequencing Center for Infectious Disease"/>
            <person name="Wu L."/>
            <person name="Ma J."/>
        </authorList>
    </citation>
    <scope>NUCLEOTIDE SEQUENCE [LARGE SCALE GENOMIC DNA]</scope>
    <source>
        <strain evidence="13">CGMCC 1.11013</strain>
    </source>
</reference>
<evidence type="ECO:0000256" key="7">
    <source>
        <dbReference type="ARBA" id="ARBA00048348"/>
    </source>
</evidence>
<dbReference type="AlphaFoldDB" id="A0A069NWI7"/>
<evidence type="ECO:0000256" key="9">
    <source>
        <dbReference type="PIRSR" id="PIRSR601765-1"/>
    </source>
</evidence>
<dbReference type="eggNOG" id="COG0288">
    <property type="taxonomic scope" value="Bacteria"/>
</dbReference>
<reference evidence="10" key="1">
    <citation type="journal article" date="2014" name="Int. J. Syst. Evol. Microbiol.">
        <title>Complete genome of a new Firmicutes species belonging to the dominant human colonic microbiota ('Ruminococcus bicirculans') reveals two chromosomes and a selective capacity to utilize plant glucans.</title>
        <authorList>
            <consortium name="NISC Comparative Sequencing Program"/>
            <person name="Wegmann U."/>
            <person name="Louis P."/>
            <person name="Goesmann A."/>
            <person name="Henrissat B."/>
            <person name="Duncan S.H."/>
            <person name="Flint H.J."/>
        </authorList>
    </citation>
    <scope>NUCLEOTIDE SEQUENCE</scope>
    <source>
        <strain evidence="10">CGMCC 1.11013</strain>
    </source>
</reference>
<comment type="caution">
    <text evidence="11">The sequence shown here is derived from an EMBL/GenBank/DDBJ whole genome shotgun (WGS) entry which is preliminary data.</text>
</comment>
<dbReference type="NCBIfam" id="NF007756">
    <property type="entry name" value="PRK10437.1"/>
    <property type="match status" value="1"/>
</dbReference>
<dbReference type="InterPro" id="IPR036874">
    <property type="entry name" value="Carbonic_anhydrase_sf"/>
</dbReference>
<keyword evidence="13" id="KW-1185">Reference proteome</keyword>
<dbReference type="Proteomes" id="UP000027439">
    <property type="component" value="Unassembled WGS sequence"/>
</dbReference>
<gene>
    <name evidence="11" type="ORF">BG57_09435</name>
    <name evidence="10" type="ORF">GCM10010985_12710</name>
</gene>
<dbReference type="Proteomes" id="UP000597138">
    <property type="component" value="Unassembled WGS sequence"/>
</dbReference>
<dbReference type="EMBL" id="BMEG01000001">
    <property type="protein sequence ID" value="GGD60048.1"/>
    <property type="molecule type" value="Genomic_DNA"/>
</dbReference>
<feature type="binding site" evidence="9">
    <location>
        <position position="50"/>
    </location>
    <ligand>
        <name>Zn(2+)</name>
        <dbReference type="ChEBI" id="CHEBI:29105"/>
    </ligand>
</feature>
<evidence type="ECO:0000313" key="10">
    <source>
        <dbReference type="EMBL" id="GGD60048.1"/>
    </source>
</evidence>
<evidence type="ECO:0000256" key="2">
    <source>
        <dbReference type="ARBA" id="ARBA00012925"/>
    </source>
</evidence>
<keyword evidence="5" id="KW-0456">Lyase</keyword>
<feature type="binding site" evidence="9">
    <location>
        <position position="109"/>
    </location>
    <ligand>
        <name>Zn(2+)</name>
        <dbReference type="ChEBI" id="CHEBI:29105"/>
    </ligand>
</feature>
<dbReference type="InterPro" id="IPR015892">
    <property type="entry name" value="Carbonic_anhydrase_CS"/>
</dbReference>
<protein>
    <recommendedName>
        <fullName evidence="6">Carbonic anhydrase 2</fullName>
        <ecNumber evidence="2">4.2.1.1</ecNumber>
    </recommendedName>
    <alternativeName>
        <fullName evidence="8">Carbonate dehydratase 2</fullName>
    </alternativeName>
</protein>
<evidence type="ECO:0000256" key="3">
    <source>
        <dbReference type="ARBA" id="ARBA00022723"/>
    </source>
</evidence>
<accession>A0A069NWI7</accession>
<dbReference type="EC" id="4.2.1.1" evidence="2"/>
<dbReference type="FunFam" id="3.40.1050.10:FF:000001">
    <property type="entry name" value="Carbonic anhydrase"/>
    <property type="match status" value="1"/>
</dbReference>
<dbReference type="InterPro" id="IPR001765">
    <property type="entry name" value="Carbonic_anhydrase"/>
</dbReference>
<dbReference type="SUPFAM" id="SSF53056">
    <property type="entry name" value="beta-carbonic anhydrase, cab"/>
    <property type="match status" value="1"/>
</dbReference>
<evidence type="ECO:0000313" key="13">
    <source>
        <dbReference type="Proteomes" id="UP000597138"/>
    </source>
</evidence>
<keyword evidence="3 9" id="KW-0479">Metal-binding</keyword>
<dbReference type="GO" id="GO:0015976">
    <property type="term" value="P:carbon utilization"/>
    <property type="evidence" value="ECO:0007669"/>
    <property type="project" value="InterPro"/>
</dbReference>
<name>A0A069NWI7_9BURK</name>
<dbReference type="EMBL" id="JFHE01000019">
    <property type="protein sequence ID" value="KDR32650.1"/>
    <property type="molecule type" value="Genomic_DNA"/>
</dbReference>
<feature type="binding site" evidence="9">
    <location>
        <position position="106"/>
    </location>
    <ligand>
        <name>Zn(2+)</name>
        <dbReference type="ChEBI" id="CHEBI:29105"/>
    </ligand>
</feature>
<dbReference type="OrthoDB" id="9797527at2"/>
<comment type="cofactor">
    <cofactor evidence="9">
        <name>Zn(2+)</name>
        <dbReference type="ChEBI" id="CHEBI:29105"/>
    </cofactor>
    <text evidence="9">Binds 1 zinc ion per subunit.</text>
</comment>
<evidence type="ECO:0000256" key="4">
    <source>
        <dbReference type="ARBA" id="ARBA00022833"/>
    </source>
</evidence>
<comment type="catalytic activity">
    <reaction evidence="7">
        <text>hydrogencarbonate + H(+) = CO2 + H2O</text>
        <dbReference type="Rhea" id="RHEA:10748"/>
        <dbReference type="ChEBI" id="CHEBI:15377"/>
        <dbReference type="ChEBI" id="CHEBI:15378"/>
        <dbReference type="ChEBI" id="CHEBI:16526"/>
        <dbReference type="ChEBI" id="CHEBI:17544"/>
        <dbReference type="EC" id="4.2.1.1"/>
    </reaction>
</comment>
<reference evidence="11 12" key="2">
    <citation type="submission" date="2014-03" db="EMBL/GenBank/DDBJ databases">
        <title>Draft Genome Sequences of Four Burkholderia Strains.</title>
        <authorList>
            <person name="Liu X.Y."/>
            <person name="Li C.X."/>
            <person name="Xu J.H."/>
        </authorList>
    </citation>
    <scope>NUCLEOTIDE SEQUENCE [LARGE SCALE GENOMIC DNA]</scope>
    <source>
        <strain evidence="11 12">R27</strain>
    </source>
</reference>
<dbReference type="STRING" id="1071679.BG57_09435"/>
<dbReference type="RefSeq" id="WP_035967145.1">
    <property type="nucleotide sequence ID" value="NZ_BMEG01000001.1"/>
</dbReference>
<dbReference type="SMART" id="SM00947">
    <property type="entry name" value="Pro_CA"/>
    <property type="match status" value="1"/>
</dbReference>
<dbReference type="GO" id="GO:0004089">
    <property type="term" value="F:carbonate dehydratase activity"/>
    <property type="evidence" value="ECO:0007669"/>
    <property type="project" value="UniProtKB-EC"/>
</dbReference>